<proteinExistence type="inferred from homology"/>
<feature type="domain" description="Beta-lactamase-related" evidence="3">
    <location>
        <begin position="14"/>
        <end position="305"/>
    </location>
</feature>
<dbReference type="Proteomes" id="UP000001197">
    <property type="component" value="Chromosome 5"/>
</dbReference>
<dbReference type="Gene3D" id="3.40.710.10">
    <property type="entry name" value="DD-peptidase/beta-lactamase superfamily"/>
    <property type="match status" value="1"/>
</dbReference>
<dbReference type="InterPro" id="IPR012338">
    <property type="entry name" value="Beta-lactam/transpept-like"/>
</dbReference>
<protein>
    <submittedName>
        <fullName evidence="4">Podospora anserina S mat+ genomic DNA chromosome 5, supercontig 9</fullName>
    </submittedName>
</protein>
<reference evidence="5" key="4">
    <citation type="submission" date="2015-04" db="EMBL/GenBank/DDBJ databases">
        <title>Maintaining two mating types: Structure of the mating type locus and its role in heterokaryosis in Podospora anserina.</title>
        <authorList>
            <person name="Grognet P."/>
            <person name="Bidard F."/>
            <person name="Kuchly C."/>
            <person name="Chan Ho Tong L."/>
            <person name="Coppin E."/>
            <person name="Ait Benkhali J."/>
            <person name="Couloux A."/>
            <person name="Wincker P."/>
            <person name="Debuchy R."/>
            <person name="Silar P."/>
        </authorList>
    </citation>
    <scope>NUCLEOTIDE SEQUENCE</scope>
</reference>
<dbReference type="eggNOG" id="ENOG502S4UR">
    <property type="taxonomic scope" value="Eukaryota"/>
</dbReference>
<dbReference type="PANTHER" id="PTHR43283:SF17">
    <property type="entry name" value="(LOVD), PUTATIVE (AFU_ORTHOLOGUE AFUA_5G00920)-RELATED"/>
    <property type="match status" value="1"/>
</dbReference>
<evidence type="ECO:0000259" key="3">
    <source>
        <dbReference type="Pfam" id="PF00144"/>
    </source>
</evidence>
<dbReference type="STRING" id="515849.B2ALB2"/>
<reference evidence="4" key="2">
    <citation type="submission" date="2008-07" db="EMBL/GenBank/DDBJ databases">
        <authorList>
            <person name="Genoscope - CEA"/>
        </authorList>
    </citation>
    <scope>NUCLEOTIDE SEQUENCE</scope>
    <source>
        <strain evidence="4">S mat+</strain>
    </source>
</reference>
<evidence type="ECO:0000256" key="1">
    <source>
        <dbReference type="ARBA" id="ARBA00009009"/>
    </source>
</evidence>
<dbReference type="GO" id="GO:0016787">
    <property type="term" value="F:hydrolase activity"/>
    <property type="evidence" value="ECO:0007669"/>
    <property type="project" value="UniProtKB-KW"/>
</dbReference>
<dbReference type="EMBL" id="FO904940">
    <property type="protein sequence ID" value="CDP30149.1"/>
    <property type="molecule type" value="Genomic_DNA"/>
</dbReference>
<dbReference type="AlphaFoldDB" id="B2ALB2"/>
<accession>B2ALB2</accession>
<evidence type="ECO:0000313" key="4">
    <source>
        <dbReference type="EMBL" id="CAP64750.1"/>
    </source>
</evidence>
<dbReference type="PANTHER" id="PTHR43283">
    <property type="entry name" value="BETA-LACTAMASE-RELATED"/>
    <property type="match status" value="1"/>
</dbReference>
<dbReference type="OrthoDB" id="428260at2759"/>
<name>B2ALB2_PODAN</name>
<comment type="similarity">
    <text evidence="1">Belongs to the class-A beta-lactamase family.</text>
</comment>
<evidence type="ECO:0000256" key="2">
    <source>
        <dbReference type="ARBA" id="ARBA00022801"/>
    </source>
</evidence>
<dbReference type="MEROPS" id="S12.950"/>
<dbReference type="HOGENOM" id="CLU_020027_11_1_1"/>
<dbReference type="EMBL" id="CU633865">
    <property type="protein sequence ID" value="CAP64750.1"/>
    <property type="molecule type" value="Genomic_DNA"/>
</dbReference>
<evidence type="ECO:0000313" key="6">
    <source>
        <dbReference type="Proteomes" id="UP000001197"/>
    </source>
</evidence>
<dbReference type="InterPro" id="IPR050789">
    <property type="entry name" value="Diverse_Enzym_Activities"/>
</dbReference>
<reference evidence="6" key="3">
    <citation type="journal article" date="2014" name="Genetics">
        <title>Maintaining two mating types: Structure of the mating type locus and its role in heterokaryosis in Podospora anserina.</title>
        <authorList>
            <person name="Grognet P."/>
            <person name="Bidard F."/>
            <person name="Kuchly C."/>
            <person name="Tong L.C.H."/>
            <person name="Coppin E."/>
            <person name="Benkhali J.A."/>
            <person name="Couloux A."/>
            <person name="Wincker P."/>
            <person name="Debuchy R."/>
            <person name="Silar P."/>
        </authorList>
    </citation>
    <scope>GENOME REANNOTATION</scope>
    <source>
        <strain evidence="6">S / ATCC MYA-4624 / DSM 980 / FGSC 10383</strain>
    </source>
</reference>
<dbReference type="RefSeq" id="XP_001904843.1">
    <property type="nucleotide sequence ID" value="XM_001904808.1"/>
</dbReference>
<gene>
    <name evidence="4" type="ORF">PODANS_5_10120</name>
</gene>
<dbReference type="GeneID" id="6188798"/>
<dbReference type="SUPFAM" id="SSF56601">
    <property type="entry name" value="beta-lactamase/transpeptidase-like"/>
    <property type="match status" value="1"/>
</dbReference>
<dbReference type="Pfam" id="PF00144">
    <property type="entry name" value="Beta-lactamase"/>
    <property type="match status" value="1"/>
</dbReference>
<organism evidence="4">
    <name type="scientific">Podospora anserina (strain S / ATCC MYA-4624 / DSM 980 / FGSC 10383)</name>
    <name type="common">Pleurage anserina</name>
    <dbReference type="NCBI Taxonomy" id="515849"/>
    <lineage>
        <taxon>Eukaryota</taxon>
        <taxon>Fungi</taxon>
        <taxon>Dikarya</taxon>
        <taxon>Ascomycota</taxon>
        <taxon>Pezizomycotina</taxon>
        <taxon>Sordariomycetes</taxon>
        <taxon>Sordariomycetidae</taxon>
        <taxon>Sordariales</taxon>
        <taxon>Podosporaceae</taxon>
        <taxon>Podospora</taxon>
        <taxon>Podospora anserina</taxon>
    </lineage>
</organism>
<dbReference type="KEGG" id="pan:PODANSg1865"/>
<sequence>MTSRLDSILEKYVAQGNNTANKVLGASLVVANEDEVIYFGSAGRIKMAPDAPAFSTDSFSFVASMTKIITIICVLQIVERGLIGLEDDIRPLVPELASAQILKGFDEENGGAPILVENTVPITLRHLLTHTIGQGYDVGDPDLLRWSQYIGRTVNATTSTREGWDTPLKFEPGTGWYYGTAIDWAGFALEELTGTTLGEYMQEHVLDPLGMDETTFHPLRPEIWEKVKDRYVEVSYRAADGTLTEGPLITPLEPPVESGGSGLFTTAADYIKFLQALLQDTKGKGNLLKKETVDELFRPQLNDKQKEDEANILIGTGFAPEFDELTASEISWGLGGGINLVDLATGRKNGSMMWSGVVNPHWVSLSFVSPLIHCSWLTLMTLKIMDPTTGITATLFVSVLPFGDPVPGRLFKELEAVIYGELLSEC</sequence>
<keyword evidence="2" id="KW-0378">Hydrolase</keyword>
<evidence type="ECO:0000313" key="5">
    <source>
        <dbReference type="EMBL" id="CDP30149.1"/>
    </source>
</evidence>
<reference evidence="4 6" key="1">
    <citation type="journal article" date="2008" name="Genome Biol.">
        <title>The genome sequence of the model ascomycete fungus Podospora anserina.</title>
        <authorList>
            <person name="Espagne E."/>
            <person name="Lespinet O."/>
            <person name="Malagnac F."/>
            <person name="Da Silva C."/>
            <person name="Jaillon O."/>
            <person name="Porcel B.M."/>
            <person name="Couloux A."/>
            <person name="Aury J.-M."/>
            <person name="Segurens B."/>
            <person name="Poulain J."/>
            <person name="Anthouard V."/>
            <person name="Grossetete S."/>
            <person name="Khalili H."/>
            <person name="Coppin E."/>
            <person name="Dequard-Chablat M."/>
            <person name="Picard M."/>
            <person name="Contamine V."/>
            <person name="Arnaise S."/>
            <person name="Bourdais A."/>
            <person name="Berteaux-Lecellier V."/>
            <person name="Gautheret D."/>
            <person name="de Vries R.P."/>
            <person name="Battaglia E."/>
            <person name="Coutinho P.M."/>
            <person name="Danchin E.G.J."/>
            <person name="Henrissat B."/>
            <person name="El Khoury R."/>
            <person name="Sainsard-Chanet A."/>
            <person name="Boivin A."/>
            <person name="Pinan-Lucarre B."/>
            <person name="Sellem C.H."/>
            <person name="Debuchy R."/>
            <person name="Wincker P."/>
            <person name="Weissenbach J."/>
            <person name="Silar P."/>
        </authorList>
    </citation>
    <scope>NUCLEOTIDE SEQUENCE [LARGE SCALE GENOMIC DNA]</scope>
    <source>
        <strain evidence="6">S / ATCC MYA-4624 / DSM 980 / FGSC 10383</strain>
        <strain evidence="4">S mat+</strain>
    </source>
</reference>
<keyword evidence="6" id="KW-1185">Reference proteome</keyword>
<dbReference type="InterPro" id="IPR001466">
    <property type="entry name" value="Beta-lactam-related"/>
</dbReference>
<dbReference type="VEuPathDB" id="FungiDB:PODANS_5_10120"/>